<dbReference type="RefSeq" id="WP_145060731.1">
    <property type="nucleotide sequence ID" value="NZ_CP036263.1"/>
</dbReference>
<accession>A0A517MXB9</accession>
<evidence type="ECO:0000313" key="1">
    <source>
        <dbReference type="EMBL" id="QDS99522.1"/>
    </source>
</evidence>
<dbReference type="Gene3D" id="2.20.28.160">
    <property type="match status" value="1"/>
</dbReference>
<sequence>MAGTPYFVQECPTCGRNLQVRVSYLGKNVTCRHCSAEFATRDPESTDPLPAESGIGLLARADELLLQAAAKHGGLDSASRC</sequence>
<proteinExistence type="predicted"/>
<dbReference type="Proteomes" id="UP000319852">
    <property type="component" value="Chromosome"/>
</dbReference>
<gene>
    <name evidence="1" type="ORF">HG15A2_28460</name>
</gene>
<protein>
    <submittedName>
        <fullName evidence="1">Uncharacterized protein</fullName>
    </submittedName>
</protein>
<dbReference type="OrthoDB" id="290564at2"/>
<dbReference type="AlphaFoldDB" id="A0A517MXB9"/>
<name>A0A517MXB9_9BACT</name>
<dbReference type="EMBL" id="CP036263">
    <property type="protein sequence ID" value="QDS99522.1"/>
    <property type="molecule type" value="Genomic_DNA"/>
</dbReference>
<evidence type="ECO:0000313" key="2">
    <source>
        <dbReference type="Proteomes" id="UP000319852"/>
    </source>
</evidence>
<dbReference type="KEGG" id="amob:HG15A2_28460"/>
<keyword evidence="2" id="KW-1185">Reference proteome</keyword>
<organism evidence="1 2">
    <name type="scientific">Adhaeretor mobilis</name>
    <dbReference type="NCBI Taxonomy" id="1930276"/>
    <lineage>
        <taxon>Bacteria</taxon>
        <taxon>Pseudomonadati</taxon>
        <taxon>Planctomycetota</taxon>
        <taxon>Planctomycetia</taxon>
        <taxon>Pirellulales</taxon>
        <taxon>Lacipirellulaceae</taxon>
        <taxon>Adhaeretor</taxon>
    </lineage>
</organism>
<reference evidence="1 2" key="1">
    <citation type="submission" date="2019-02" db="EMBL/GenBank/DDBJ databases">
        <title>Deep-cultivation of Planctomycetes and their phenomic and genomic characterization uncovers novel biology.</title>
        <authorList>
            <person name="Wiegand S."/>
            <person name="Jogler M."/>
            <person name="Boedeker C."/>
            <person name="Pinto D."/>
            <person name="Vollmers J."/>
            <person name="Rivas-Marin E."/>
            <person name="Kohn T."/>
            <person name="Peeters S.H."/>
            <person name="Heuer A."/>
            <person name="Rast P."/>
            <person name="Oberbeckmann S."/>
            <person name="Bunk B."/>
            <person name="Jeske O."/>
            <person name="Meyerdierks A."/>
            <person name="Storesund J.E."/>
            <person name="Kallscheuer N."/>
            <person name="Luecker S."/>
            <person name="Lage O.M."/>
            <person name="Pohl T."/>
            <person name="Merkel B.J."/>
            <person name="Hornburger P."/>
            <person name="Mueller R.-W."/>
            <person name="Bruemmer F."/>
            <person name="Labrenz M."/>
            <person name="Spormann A.M."/>
            <person name="Op den Camp H."/>
            <person name="Overmann J."/>
            <person name="Amann R."/>
            <person name="Jetten M.S.M."/>
            <person name="Mascher T."/>
            <person name="Medema M.H."/>
            <person name="Devos D.P."/>
            <person name="Kaster A.-K."/>
            <person name="Ovreas L."/>
            <person name="Rohde M."/>
            <person name="Galperin M.Y."/>
            <person name="Jogler C."/>
        </authorList>
    </citation>
    <scope>NUCLEOTIDE SEQUENCE [LARGE SCALE GENOMIC DNA]</scope>
    <source>
        <strain evidence="1 2">HG15A2</strain>
    </source>
</reference>